<dbReference type="SUPFAM" id="SSF53474">
    <property type="entry name" value="alpha/beta-Hydrolases"/>
    <property type="match status" value="1"/>
</dbReference>
<organism evidence="3 4">
    <name type="scientific">Pedobacter cryoconitis</name>
    <dbReference type="NCBI Taxonomy" id="188932"/>
    <lineage>
        <taxon>Bacteria</taxon>
        <taxon>Pseudomonadati</taxon>
        <taxon>Bacteroidota</taxon>
        <taxon>Sphingobacteriia</taxon>
        <taxon>Sphingobacteriales</taxon>
        <taxon>Sphingobacteriaceae</taxon>
        <taxon>Pedobacter</taxon>
    </lineage>
</organism>
<dbReference type="Proteomes" id="UP000537718">
    <property type="component" value="Unassembled WGS sequence"/>
</dbReference>
<gene>
    <name evidence="3" type="ORF">HDE69_003925</name>
</gene>
<dbReference type="AlphaFoldDB" id="A0A7W8YWH0"/>
<comment type="caution">
    <text evidence="3">The sequence shown here is derived from an EMBL/GenBank/DDBJ whole genome shotgun (WGS) entry which is preliminary data.</text>
</comment>
<evidence type="ECO:0000259" key="2">
    <source>
        <dbReference type="Pfam" id="PF12697"/>
    </source>
</evidence>
<dbReference type="Pfam" id="PF12697">
    <property type="entry name" value="Abhydrolase_6"/>
    <property type="match status" value="1"/>
</dbReference>
<dbReference type="PANTHER" id="PTHR43039">
    <property type="entry name" value="ESTERASE-RELATED"/>
    <property type="match status" value="1"/>
</dbReference>
<evidence type="ECO:0000313" key="3">
    <source>
        <dbReference type="EMBL" id="MBB5622843.1"/>
    </source>
</evidence>
<comment type="similarity">
    <text evidence="1">Belongs to the AB hydrolase superfamily.</text>
</comment>
<evidence type="ECO:0000256" key="1">
    <source>
        <dbReference type="ARBA" id="ARBA00008645"/>
    </source>
</evidence>
<reference evidence="3 4" key="1">
    <citation type="submission" date="2020-08" db="EMBL/GenBank/DDBJ databases">
        <title>Genomic Encyclopedia of Type Strains, Phase IV (KMG-V): Genome sequencing to study the core and pangenomes of soil and plant-associated prokaryotes.</title>
        <authorList>
            <person name="Whitman W."/>
        </authorList>
    </citation>
    <scope>NUCLEOTIDE SEQUENCE [LARGE SCALE GENOMIC DNA]</scope>
    <source>
        <strain evidence="3 4">MP7CTX6</strain>
    </source>
</reference>
<name>A0A7W8YWH0_9SPHI</name>
<protein>
    <submittedName>
        <fullName evidence="3">Sigma-B regulation protein RsbQ</fullName>
    </submittedName>
</protein>
<evidence type="ECO:0000313" key="4">
    <source>
        <dbReference type="Proteomes" id="UP000537718"/>
    </source>
</evidence>
<dbReference type="RefSeq" id="WP_183868925.1">
    <property type="nucleotide sequence ID" value="NZ_JACHCF010000010.1"/>
</dbReference>
<proteinExistence type="inferred from homology"/>
<sequence>MNILSRNNVIIKGNGTSPMMFAHGFGCDQNMWRFITPAFEDSHQIILFDHVGAGKSDLKAYHPAKYKDLDGYAQDIVEIADELNLENIIFVGHSVSAMMGILSAEKAPHLFKTLILVSPSASFINDGDYIGGFSKDEIEELLESLNTNHMGWSMTMAPLIMANPDRSELGEELTNSFCRTDPTIAQQFARVTFLTDSRSILSTCTTPALILQCSDDIIAPIEVGEYIHEKMVESKLVILEATGHCPHLSAPEETISAIKAYL</sequence>
<dbReference type="EMBL" id="JACHCF010000010">
    <property type="protein sequence ID" value="MBB5622843.1"/>
    <property type="molecule type" value="Genomic_DNA"/>
</dbReference>
<dbReference type="Gene3D" id="3.40.50.1820">
    <property type="entry name" value="alpha/beta hydrolase"/>
    <property type="match status" value="1"/>
</dbReference>
<dbReference type="InterPro" id="IPR000073">
    <property type="entry name" value="AB_hydrolase_1"/>
</dbReference>
<accession>A0A7W8YWH0</accession>
<dbReference type="InterPro" id="IPR029058">
    <property type="entry name" value="AB_hydrolase_fold"/>
</dbReference>
<feature type="domain" description="AB hydrolase-1" evidence="2">
    <location>
        <begin position="21"/>
        <end position="255"/>
    </location>
</feature>